<feature type="transmembrane region" description="Helical" evidence="5">
    <location>
        <begin position="237"/>
        <end position="256"/>
    </location>
</feature>
<comment type="similarity">
    <text evidence="5">Belongs to the UPF0182 family.</text>
</comment>
<dbReference type="InterPro" id="IPR005372">
    <property type="entry name" value="UPF0182"/>
</dbReference>
<dbReference type="HAMAP" id="MF_01600">
    <property type="entry name" value="UPF0182"/>
    <property type="match status" value="1"/>
</dbReference>
<evidence type="ECO:0000256" key="4">
    <source>
        <dbReference type="ARBA" id="ARBA00023136"/>
    </source>
</evidence>
<protein>
    <recommendedName>
        <fullName evidence="5">UPF0182 protein PROH_08940</fullName>
    </recommendedName>
</protein>
<dbReference type="EMBL" id="AJTX02000004">
    <property type="protein sequence ID" value="KKJ00525.1"/>
    <property type="molecule type" value="Genomic_DNA"/>
</dbReference>
<evidence type="ECO:0000256" key="5">
    <source>
        <dbReference type="HAMAP-Rule" id="MF_01600"/>
    </source>
</evidence>
<dbReference type="PANTHER" id="PTHR39344:SF1">
    <property type="entry name" value="UPF0182 PROTEIN SLL1060"/>
    <property type="match status" value="1"/>
</dbReference>
<evidence type="ECO:0000256" key="2">
    <source>
        <dbReference type="ARBA" id="ARBA00022692"/>
    </source>
</evidence>
<dbReference type="eggNOG" id="COG1615">
    <property type="taxonomic scope" value="Bacteria"/>
</dbReference>
<feature type="transmembrane region" description="Helical" evidence="5">
    <location>
        <begin position="395"/>
        <end position="414"/>
    </location>
</feature>
<feature type="transmembrane region" description="Helical" evidence="5">
    <location>
        <begin position="175"/>
        <end position="194"/>
    </location>
</feature>
<feature type="transmembrane region" description="Helical" evidence="5">
    <location>
        <begin position="42"/>
        <end position="63"/>
    </location>
</feature>
<accession>A0A0M2PWH1</accession>
<dbReference type="GO" id="GO:0005886">
    <property type="term" value="C:plasma membrane"/>
    <property type="evidence" value="ECO:0007669"/>
    <property type="project" value="UniProtKB-SubCell"/>
</dbReference>
<proteinExistence type="inferred from homology"/>
<dbReference type="GO" id="GO:0005576">
    <property type="term" value="C:extracellular region"/>
    <property type="evidence" value="ECO:0007669"/>
    <property type="project" value="TreeGrafter"/>
</dbReference>
<organism evidence="7 8">
    <name type="scientific">Prochlorothrix hollandica PCC 9006 = CALU 1027</name>
    <dbReference type="NCBI Taxonomy" id="317619"/>
    <lineage>
        <taxon>Bacteria</taxon>
        <taxon>Bacillati</taxon>
        <taxon>Cyanobacteriota</taxon>
        <taxon>Cyanophyceae</taxon>
        <taxon>Prochlorotrichales</taxon>
        <taxon>Prochlorotrichaceae</taxon>
        <taxon>Prochlorothrix</taxon>
    </lineage>
</organism>
<gene>
    <name evidence="6" type="ORF">PROH_08940</name>
    <name evidence="7" type="ORF">PROH_09205</name>
</gene>
<name>A0A0M2PWH1_PROHO</name>
<dbReference type="EMBL" id="AJTX02000004">
    <property type="protein sequence ID" value="KKJ00518.1"/>
    <property type="molecule type" value="Genomic_DNA"/>
</dbReference>
<dbReference type="AlphaFoldDB" id="A0A0M2PWH1"/>
<keyword evidence="8" id="KW-1185">Reference proteome</keyword>
<reference evidence="7 8" key="2">
    <citation type="submission" date="2015-04" db="EMBL/GenBank/DDBJ databases">
        <authorList>
            <person name="Syromyatnikov M.Y."/>
            <person name="Popov V.N."/>
        </authorList>
    </citation>
    <scope>NUCLEOTIDE SEQUENCE [LARGE SCALE GENOMIC DNA]</scope>
    <source>
        <strain evidence="7">CALU 1027</strain>
    </source>
</reference>
<keyword evidence="2 5" id="KW-0812">Transmembrane</keyword>
<sequence length="1054" mass="119037">MLLVTLTLVFLVDVGCHIVGENYWFEELGYPEVFIIRLRTRMALWATVLVVSGGVVVLNLRLARRLCDSRARQPKALANVRPGSMGLSGLLATLTGLSLLLMLLISHYGTIAWDTWRPDLDRSHLFPPLPVVMQLQTLTSIFDTWGQQPLWWAGVGGLMVLLASVPWLTLGGLAVLMVLGLGFILAGQWARILASFHPSSFGTLAELLEPGDRLRPIFSHDLSFYIFTIPMGKLVQFWSFGLLLYTLVAVLVIYLLSGQSIESGRFPGFSVGQQHHLYGLGIGFLISTAGNYILASYDQLYSPRGVTYGASYTDVIVQVPINQGLAIGALLLAVWSGLHMLAWWLYTRKLQTLQVLGPYCEVTIVDSSPNRGFVTLYGQPYAVRNWQQKVLSNRWLLLALAFYCLSTVVIGEGLPTGVQNLIVQPNELERETPYMKRTIAATREAFGLNNIEVHTFDPTDVLTIQDLITNTATLRNIRLWDSRPLLQTNRQLQQIRLYYSFPDADLDRYTFQRNGQPELQQVLLAAREMDYSAVPAEAQTWVNEHLVYTHGYGFTLSPVNTIGPGGLPDYFVRDIGDADKDSALYIASDAVRDSIPIGQPRLYYGALAHTYVMTSTRVQELDYPSGNENFYNVYDGSGGVSLGRFWQRLIYAVKLRDWQMLFTRNFTPETKLLFRREIKERIQTIAPFLLYDRDPYLVIADPHLQRVDGQLVPGGEGIAHPGEPDFTEAQAENYLYWVVDAYTTTDRYPYSDPGDRDFNYIRNSVKVVVDAYNGAVSFYIADPEDPLIKTWSQVFPHLFQPIAAMPPALREHTRYPSQLFKVQSDQLLTYHMTDPQVFYNREDQWQVPQEIYGGEPQPIESYYLIMRLPTEEEEEFILLTPFTPVSRSNLVAWLAGRSDEVNYGKLLLYEFPKQRLIFGPEQIEARINQDPVISQRITLWNRQGSQAIQGNLLVIPLEESLLYVEPLYLESDRNSLPTLVRVIVVYDDRIVMAESLAKALKVLFQEGTGTLDAAPSDALTQMLEGLLGEADPTDSGTTVPSLEEEEAILRILEN</sequence>
<keyword evidence="4 5" id="KW-0472">Membrane</keyword>
<dbReference type="PANTHER" id="PTHR39344">
    <property type="entry name" value="UPF0182 PROTEIN SLL1060"/>
    <property type="match status" value="1"/>
</dbReference>
<keyword evidence="1 5" id="KW-1003">Cell membrane</keyword>
<dbReference type="Proteomes" id="UP000034681">
    <property type="component" value="Unassembled WGS sequence"/>
</dbReference>
<dbReference type="NCBIfam" id="NF002707">
    <property type="entry name" value="PRK02509.1"/>
    <property type="match status" value="1"/>
</dbReference>
<evidence type="ECO:0000256" key="3">
    <source>
        <dbReference type="ARBA" id="ARBA00022989"/>
    </source>
</evidence>
<evidence type="ECO:0000313" key="7">
    <source>
        <dbReference type="EMBL" id="KKJ00525.1"/>
    </source>
</evidence>
<dbReference type="STRING" id="317619.GCA_000332315_00590"/>
<feature type="transmembrane region" description="Helical" evidence="5">
    <location>
        <begin position="84"/>
        <end position="108"/>
    </location>
</feature>
<feature type="transmembrane region" description="Helical" evidence="5">
    <location>
        <begin position="325"/>
        <end position="346"/>
    </location>
</feature>
<evidence type="ECO:0000256" key="1">
    <source>
        <dbReference type="ARBA" id="ARBA00022475"/>
    </source>
</evidence>
<feature type="transmembrane region" description="Helical" evidence="5">
    <location>
        <begin position="277"/>
        <end position="295"/>
    </location>
</feature>
<reference evidence="7 8" key="1">
    <citation type="submission" date="2012-04" db="EMBL/GenBank/DDBJ databases">
        <authorList>
            <person name="Shanker A."/>
            <person name="Yadav P."/>
            <person name="Khan S."/>
            <person name="Sharma V."/>
        </authorList>
    </citation>
    <scope>NUCLEOTIDE SEQUENCE [LARGE SCALE GENOMIC DNA]</scope>
    <source>
        <strain evidence="7">CALU 1027</strain>
    </source>
</reference>
<dbReference type="Pfam" id="PF03699">
    <property type="entry name" value="UPF0182"/>
    <property type="match status" value="1"/>
</dbReference>
<keyword evidence="3 5" id="KW-1133">Transmembrane helix</keyword>
<comment type="caution">
    <text evidence="7">The sequence shown here is derived from an EMBL/GenBank/DDBJ whole genome shotgun (WGS) entry which is preliminary data.</text>
</comment>
<evidence type="ECO:0000313" key="8">
    <source>
        <dbReference type="Proteomes" id="UP000034681"/>
    </source>
</evidence>
<evidence type="ECO:0000313" key="6">
    <source>
        <dbReference type="EMBL" id="KKJ00518.1"/>
    </source>
</evidence>
<comment type="subcellular location">
    <subcellularLocation>
        <location evidence="5">Cell membrane</location>
        <topology evidence="5">Multi-pass membrane protein</topology>
    </subcellularLocation>
</comment>
<feature type="transmembrane region" description="Helical" evidence="5">
    <location>
        <begin position="150"/>
        <end position="168"/>
    </location>
</feature>